<accession>A0A165BIB2</accession>
<proteinExistence type="predicted"/>
<reference evidence="1 2" key="1">
    <citation type="journal article" date="2016" name="Mol. Biol. Evol.">
        <title>Comparative Genomics of Early-Diverging Mushroom-Forming Fungi Provides Insights into the Origins of Lignocellulose Decay Capabilities.</title>
        <authorList>
            <person name="Nagy L.G."/>
            <person name="Riley R."/>
            <person name="Tritt A."/>
            <person name="Adam C."/>
            <person name="Daum C."/>
            <person name="Floudas D."/>
            <person name="Sun H."/>
            <person name="Yadav J.S."/>
            <person name="Pangilinan J."/>
            <person name="Larsson K.H."/>
            <person name="Matsuura K."/>
            <person name="Barry K."/>
            <person name="Labutti K."/>
            <person name="Kuo R."/>
            <person name="Ohm R.A."/>
            <person name="Bhattacharya S.S."/>
            <person name="Shirouzu T."/>
            <person name="Yoshinaga Y."/>
            <person name="Martin F.M."/>
            <person name="Grigoriev I.V."/>
            <person name="Hibbett D.S."/>
        </authorList>
    </citation>
    <scope>NUCLEOTIDE SEQUENCE [LARGE SCALE GENOMIC DNA]</scope>
    <source>
        <strain evidence="1 2">HHB12029</strain>
    </source>
</reference>
<evidence type="ECO:0000313" key="1">
    <source>
        <dbReference type="EMBL" id="KZV80703.1"/>
    </source>
</evidence>
<name>A0A165BIB2_EXIGL</name>
<dbReference type="EMBL" id="KV426457">
    <property type="protein sequence ID" value="KZV80703.1"/>
    <property type="molecule type" value="Genomic_DNA"/>
</dbReference>
<sequence length="140" mass="15900">MRVLTPERITYHARTGGWTTRRAGTTYSALLCKRSWRRLCLAPQERIRFRQHTFASSIPCSSLVTNNPVQQRRHPLLLSFLPPFHIAMAPWLASVRRLGLEDGWAGGAGQRIIFQPERIIFQPASLSGRGWLPIARQAPS</sequence>
<keyword evidence="2" id="KW-1185">Reference proteome</keyword>
<protein>
    <submittedName>
        <fullName evidence="1">Uncharacterized protein</fullName>
    </submittedName>
</protein>
<dbReference type="InParanoid" id="A0A165BIB2"/>
<dbReference type="AlphaFoldDB" id="A0A165BIB2"/>
<dbReference type="Proteomes" id="UP000077266">
    <property type="component" value="Unassembled WGS sequence"/>
</dbReference>
<gene>
    <name evidence="1" type="ORF">EXIGLDRAFT_406847</name>
</gene>
<organism evidence="1 2">
    <name type="scientific">Exidia glandulosa HHB12029</name>
    <dbReference type="NCBI Taxonomy" id="1314781"/>
    <lineage>
        <taxon>Eukaryota</taxon>
        <taxon>Fungi</taxon>
        <taxon>Dikarya</taxon>
        <taxon>Basidiomycota</taxon>
        <taxon>Agaricomycotina</taxon>
        <taxon>Agaricomycetes</taxon>
        <taxon>Auriculariales</taxon>
        <taxon>Exidiaceae</taxon>
        <taxon>Exidia</taxon>
    </lineage>
</organism>
<evidence type="ECO:0000313" key="2">
    <source>
        <dbReference type="Proteomes" id="UP000077266"/>
    </source>
</evidence>